<accession>A0A1Q9D6S9</accession>
<proteinExistence type="predicted"/>
<dbReference type="SUPFAM" id="SSF52047">
    <property type="entry name" value="RNI-like"/>
    <property type="match status" value="1"/>
</dbReference>
<organism evidence="1 2">
    <name type="scientific">Symbiodinium microadriaticum</name>
    <name type="common">Dinoflagellate</name>
    <name type="synonym">Zooxanthella microadriatica</name>
    <dbReference type="NCBI Taxonomy" id="2951"/>
    <lineage>
        <taxon>Eukaryota</taxon>
        <taxon>Sar</taxon>
        <taxon>Alveolata</taxon>
        <taxon>Dinophyceae</taxon>
        <taxon>Suessiales</taxon>
        <taxon>Symbiodiniaceae</taxon>
        <taxon>Symbiodinium</taxon>
    </lineage>
</organism>
<dbReference type="EMBL" id="LSRX01000694">
    <property type="protein sequence ID" value="OLP90807.1"/>
    <property type="molecule type" value="Genomic_DNA"/>
</dbReference>
<keyword evidence="2" id="KW-1185">Reference proteome</keyword>
<sequence>MLFPQLLAPHIRLGPQTTPACFRRFNPASLRRLSIHDAPAAFLPGNPWQSLLRLAAPSLEQLVIVIRRGDVQDRWEDILGTVAEALEANPSERLRRFQVHGRHFPEGACQALERITRSCRRTLREFVIDFSDWPEDSAGAVLEDSELWDALSEASSLEAIRLAGLRLSSESCAGLARILRACGGRLRELQLGGLAASALLLPTSATAEGALRQPELSSEMAALVAEGKQQALRLRSLALTGLRPPQRLHTFGAVAPNLRALLGAVETKPADRDFVVAAHIGLSWRALQPFVASVRRFAPCAVLVVLLGKDPSADLLEKLLRYRAHPLVVSEEWPYTPRERLLDGWGPPGWGFPEPALNRLFPRRDLRAAKPADKVAGGILSMRFLIADALLERASVASQTRDRDRRLILVADSTDVVFQADPFGDLALPLRDKKDHAWVFEEHPTRTIGRCHFSHVVLQQYSMRLRWSLRNRTVVNSGAVLASVSGFSALAEAFREVLLRYPKHDLNDQGLLTVLAYGALPLRTSSRLRLEVKKHGDPGPVSNVGAFLTIGYFEHYDPAAVKLRRNADGLVDVLGIDGLPSPVLHQYDRDNMLKTLVLERWVYEENWYQESLAPVTFNIIPAVDLTDVGVLKDLNTHMSNFYSKRHCRDPSCCLTNWKQREIHLMERSGLEIRHPYLLHHAVMNCQTMEHTMLLAVVFDMQGILQSWFRRNMTHSEKLKLGHFWMTWQTILAAQPAYNGPSHLGSLPFQPRAAAMAACIDVACFEAEKEEPWQFVRVLWDVFIAGLGFNTKVQSYLRAARPSPDRLWSRQILWTDPSTVFQRDLNLTEVLQRARLKRLP</sequence>
<evidence type="ECO:0000313" key="2">
    <source>
        <dbReference type="Proteomes" id="UP000186817"/>
    </source>
</evidence>
<dbReference type="OrthoDB" id="413746at2759"/>
<dbReference type="InterPro" id="IPR032675">
    <property type="entry name" value="LRR_dom_sf"/>
</dbReference>
<gene>
    <name evidence="1" type="ORF">AK812_SmicGene27587</name>
</gene>
<dbReference type="Proteomes" id="UP000186817">
    <property type="component" value="Unassembled WGS sequence"/>
</dbReference>
<reference evidence="1 2" key="1">
    <citation type="submission" date="2016-02" db="EMBL/GenBank/DDBJ databases">
        <title>Genome analysis of coral dinoflagellate symbionts highlights evolutionary adaptations to a symbiotic lifestyle.</title>
        <authorList>
            <person name="Aranda M."/>
            <person name="Li Y."/>
            <person name="Liew Y.J."/>
            <person name="Baumgarten S."/>
            <person name="Simakov O."/>
            <person name="Wilson M."/>
            <person name="Piel J."/>
            <person name="Ashoor H."/>
            <person name="Bougouffa S."/>
            <person name="Bajic V.B."/>
            <person name="Ryu T."/>
            <person name="Ravasi T."/>
            <person name="Bayer T."/>
            <person name="Micklem G."/>
            <person name="Kim H."/>
            <person name="Bhak J."/>
            <person name="Lajeunesse T.C."/>
            <person name="Voolstra C.R."/>
        </authorList>
    </citation>
    <scope>NUCLEOTIDE SEQUENCE [LARGE SCALE GENOMIC DNA]</scope>
    <source>
        <strain evidence="1 2">CCMP2467</strain>
    </source>
</reference>
<name>A0A1Q9D6S9_SYMMI</name>
<evidence type="ECO:0000313" key="1">
    <source>
        <dbReference type="EMBL" id="OLP90807.1"/>
    </source>
</evidence>
<dbReference type="AlphaFoldDB" id="A0A1Q9D6S9"/>
<dbReference type="Gene3D" id="3.80.10.10">
    <property type="entry name" value="Ribonuclease Inhibitor"/>
    <property type="match status" value="1"/>
</dbReference>
<protein>
    <submittedName>
        <fullName evidence="1">Uncharacterized protein</fullName>
    </submittedName>
</protein>
<comment type="caution">
    <text evidence="1">The sequence shown here is derived from an EMBL/GenBank/DDBJ whole genome shotgun (WGS) entry which is preliminary data.</text>
</comment>